<organism evidence="2 3">
    <name type="scientific">Lentinula raphanica</name>
    <dbReference type="NCBI Taxonomy" id="153919"/>
    <lineage>
        <taxon>Eukaryota</taxon>
        <taxon>Fungi</taxon>
        <taxon>Dikarya</taxon>
        <taxon>Basidiomycota</taxon>
        <taxon>Agaricomycotina</taxon>
        <taxon>Agaricomycetes</taxon>
        <taxon>Agaricomycetidae</taxon>
        <taxon>Agaricales</taxon>
        <taxon>Marasmiineae</taxon>
        <taxon>Omphalotaceae</taxon>
        <taxon>Lentinula</taxon>
    </lineage>
</organism>
<comment type="caution">
    <text evidence="2">The sequence shown here is derived from an EMBL/GenBank/DDBJ whole genome shotgun (WGS) entry which is preliminary data.</text>
</comment>
<evidence type="ECO:0000313" key="3">
    <source>
        <dbReference type="Proteomes" id="UP001163846"/>
    </source>
</evidence>
<dbReference type="Proteomes" id="UP001163846">
    <property type="component" value="Unassembled WGS sequence"/>
</dbReference>
<sequence length="343" mass="38169">MNIIYLVTLAFITATYAVPITNDKPQPLSNDVTVAVEPRGPSLKTSFIVLSCLASVNLMDRAAKKIGLAVEKQYAHQFDWNIITSLEYYEFVQKAVELEAHSPPYESMTATNTNADGPIGVKFFLPGGETRVKHDTRTALEDVKKVLSRHVLGREVQELEGGQLSAGEVFAVAIHSVITIREPRSEPVTMQCPCHLYLRHWSTTGNIYAAFFTATGDIPVADVSRTIPTEHSYWPHFIAASCPLISGERTNQPGPQNDIYRRRIFTVILILVRSVGVKPKLVGPKLNHPIAFSSTYLITVVNLESFKDLRDCNPLLPSRKTPFLEGRGGRMWASSQDIIRYTS</sequence>
<gene>
    <name evidence="2" type="ORF">F5878DRAFT_709967</name>
</gene>
<dbReference type="EMBL" id="MU806168">
    <property type="protein sequence ID" value="KAJ3838699.1"/>
    <property type="molecule type" value="Genomic_DNA"/>
</dbReference>
<accession>A0AA38P9A8</accession>
<name>A0AA38P9A8_9AGAR</name>
<evidence type="ECO:0000256" key="1">
    <source>
        <dbReference type="SAM" id="SignalP"/>
    </source>
</evidence>
<feature type="signal peptide" evidence="1">
    <location>
        <begin position="1"/>
        <end position="17"/>
    </location>
</feature>
<feature type="chain" id="PRO_5041468674" evidence="1">
    <location>
        <begin position="18"/>
        <end position="343"/>
    </location>
</feature>
<protein>
    <submittedName>
        <fullName evidence="2">Uncharacterized protein</fullName>
    </submittedName>
</protein>
<keyword evidence="1" id="KW-0732">Signal</keyword>
<reference evidence="2" key="1">
    <citation type="submission" date="2022-08" db="EMBL/GenBank/DDBJ databases">
        <authorList>
            <consortium name="DOE Joint Genome Institute"/>
            <person name="Min B."/>
            <person name="Riley R."/>
            <person name="Sierra-Patev S."/>
            <person name="Naranjo-Ortiz M."/>
            <person name="Looney B."/>
            <person name="Konkel Z."/>
            <person name="Slot J.C."/>
            <person name="Sakamoto Y."/>
            <person name="Steenwyk J.L."/>
            <person name="Rokas A."/>
            <person name="Carro J."/>
            <person name="Camarero S."/>
            <person name="Ferreira P."/>
            <person name="Molpeceres G."/>
            <person name="Ruiz-Duenas F.J."/>
            <person name="Serrano A."/>
            <person name="Henrissat B."/>
            <person name="Drula E."/>
            <person name="Hughes K.W."/>
            <person name="Mata J.L."/>
            <person name="Ishikawa N.K."/>
            <person name="Vargas-Isla R."/>
            <person name="Ushijima S."/>
            <person name="Smith C.A."/>
            <person name="Ahrendt S."/>
            <person name="Andreopoulos W."/>
            <person name="He G."/>
            <person name="Labutti K."/>
            <person name="Lipzen A."/>
            <person name="Ng V."/>
            <person name="Sandor L."/>
            <person name="Barry K."/>
            <person name="Martinez A.T."/>
            <person name="Xiao Y."/>
            <person name="Gibbons J.G."/>
            <person name="Terashima K."/>
            <person name="Hibbett D.S."/>
            <person name="Grigoriev I.V."/>
        </authorList>
    </citation>
    <scope>NUCLEOTIDE SEQUENCE</scope>
    <source>
        <strain evidence="2">TFB9207</strain>
    </source>
</reference>
<dbReference type="AlphaFoldDB" id="A0AA38P9A8"/>
<proteinExistence type="predicted"/>
<keyword evidence="3" id="KW-1185">Reference proteome</keyword>
<evidence type="ECO:0000313" key="2">
    <source>
        <dbReference type="EMBL" id="KAJ3838699.1"/>
    </source>
</evidence>